<feature type="region of interest" description="Disordered" evidence="1">
    <location>
        <begin position="224"/>
        <end position="248"/>
    </location>
</feature>
<proteinExistence type="predicted"/>
<comment type="caution">
    <text evidence="2">The sequence shown here is derived from an EMBL/GenBank/DDBJ whole genome shotgun (WGS) entry which is preliminary data.</text>
</comment>
<dbReference type="Proteomes" id="UP001237448">
    <property type="component" value="Unassembled WGS sequence"/>
</dbReference>
<accession>A0ABU0F7N9</accession>
<dbReference type="EMBL" id="JAUSVK010000001">
    <property type="protein sequence ID" value="MDQ0390451.1"/>
    <property type="molecule type" value="Genomic_DNA"/>
</dbReference>
<evidence type="ECO:0000313" key="2">
    <source>
        <dbReference type="EMBL" id="MDQ0390451.1"/>
    </source>
</evidence>
<evidence type="ECO:0000256" key="1">
    <source>
        <dbReference type="SAM" id="MobiDB-lite"/>
    </source>
</evidence>
<gene>
    <name evidence="2" type="ORF">J3R73_000243</name>
</gene>
<protein>
    <submittedName>
        <fullName evidence="2">Uncharacterized protein</fullName>
    </submittedName>
</protein>
<evidence type="ECO:0000313" key="3">
    <source>
        <dbReference type="Proteomes" id="UP001237448"/>
    </source>
</evidence>
<name>A0ABU0F7N9_9HYPH</name>
<dbReference type="RefSeq" id="WP_307421632.1">
    <property type="nucleotide sequence ID" value="NZ_JAUSVK010000001.1"/>
</dbReference>
<reference evidence="2 3" key="1">
    <citation type="submission" date="2023-07" db="EMBL/GenBank/DDBJ databases">
        <title>Genomic Encyclopedia of Type Strains, Phase IV (KMG-IV): sequencing the most valuable type-strain genomes for metagenomic binning, comparative biology and taxonomic classification.</title>
        <authorList>
            <person name="Goeker M."/>
        </authorList>
    </citation>
    <scope>NUCLEOTIDE SEQUENCE [LARGE SCALE GENOMIC DNA]</scope>
    <source>
        <strain evidence="2 3">DSM 5896</strain>
    </source>
</reference>
<feature type="compositionally biased region" description="Basic residues" evidence="1">
    <location>
        <begin position="224"/>
        <end position="233"/>
    </location>
</feature>
<organism evidence="2 3">
    <name type="scientific">Labrys monachus</name>
    <dbReference type="NCBI Taxonomy" id="217067"/>
    <lineage>
        <taxon>Bacteria</taxon>
        <taxon>Pseudomonadati</taxon>
        <taxon>Pseudomonadota</taxon>
        <taxon>Alphaproteobacteria</taxon>
        <taxon>Hyphomicrobiales</taxon>
        <taxon>Xanthobacteraceae</taxon>
        <taxon>Labrys</taxon>
    </lineage>
</organism>
<keyword evidence="3" id="KW-1185">Reference proteome</keyword>
<sequence length="248" mass="27917">MRIIFRCDPALIDRLERPAPARMMLPDWLRSMPSDAFSHVHDADVRTVKQCPPFVDAMAHGFVVTLPCDVTVGQGRLSWDWDLPPLSVDSHPRSPISFHVPAQVTGTPFHRGDRAIVKFNSFWTIELEPGYSLFATHPVNRDDLPFRLLTGMVDSDRFTDVGILFPAVWVAQDFEGVLPKGTPVAQCFPVSRAPLDLAFEAFSPDDSRRYDRTARMLMSTKGLYRKSLRAKRPRSSDKGVPQSGEIEP</sequence>